<dbReference type="GO" id="GO:0005829">
    <property type="term" value="C:cytosol"/>
    <property type="evidence" value="ECO:0007669"/>
    <property type="project" value="TreeGrafter"/>
</dbReference>
<proteinExistence type="inferred from homology"/>
<evidence type="ECO:0000259" key="4">
    <source>
        <dbReference type="Pfam" id="PF01648"/>
    </source>
</evidence>
<dbReference type="InterPro" id="IPR037143">
    <property type="entry name" value="4-PPantetheinyl_Trfase_dom_sf"/>
</dbReference>
<sequence>MRSTAHRHPLPLAPRRRPARLPDLPHPHQPLARPDRHHPHPDRGPGRHGTARQPVTPPPTPPRPGDCHLWAWPVTSSPTLRTLLTQDEATHADTLPPGPPRATYTTSRALQRTLASHYLGIPAHQLHIDRTCHHCGAAHGRPRLPAAIGQLDYSVAHTRHWVLAAVVSQGLIGLDIDTTPDPQTTRRLSRNTLTVSEQQELARLPEAARAAAFVRLWTRKEAGSKLTGHGIAARFAHLDAAGPTLRPAGDLPAGWPQDAVHLHDLPPSGPLGTGHHAALATTSRIERILLPTAWEQDPHPLGPHYTVSTSASSTRSRTP</sequence>
<comment type="caution">
    <text evidence="5">The sequence shown here is derived from an EMBL/GenBank/DDBJ whole genome shotgun (WGS) entry which is preliminary data.</text>
</comment>
<feature type="compositionally biased region" description="Basic residues" evidence="3">
    <location>
        <begin position="1"/>
        <end position="19"/>
    </location>
</feature>
<evidence type="ECO:0000256" key="3">
    <source>
        <dbReference type="SAM" id="MobiDB-lite"/>
    </source>
</evidence>
<dbReference type="GO" id="GO:0000287">
    <property type="term" value="F:magnesium ion binding"/>
    <property type="evidence" value="ECO:0007669"/>
    <property type="project" value="InterPro"/>
</dbReference>
<gene>
    <name evidence="5" type="ORF">C7C46_02810</name>
</gene>
<feature type="region of interest" description="Disordered" evidence="3">
    <location>
        <begin position="295"/>
        <end position="319"/>
    </location>
</feature>
<protein>
    <recommendedName>
        <fullName evidence="4">4'-phosphopantetheinyl transferase domain-containing protein</fullName>
    </recommendedName>
</protein>
<evidence type="ECO:0000256" key="1">
    <source>
        <dbReference type="ARBA" id="ARBA00010990"/>
    </source>
</evidence>
<dbReference type="PANTHER" id="PTHR12215">
    <property type="entry name" value="PHOSPHOPANTETHEINE TRANSFERASE"/>
    <property type="match status" value="1"/>
</dbReference>
<feature type="compositionally biased region" description="Low complexity" evidence="3">
    <location>
        <begin position="306"/>
        <end position="319"/>
    </location>
</feature>
<dbReference type="AlphaFoldDB" id="A0A2V4P2M8"/>
<comment type="similarity">
    <text evidence="1">Belongs to the P-Pant transferase superfamily. Gsp/Sfp/HetI/AcpT family.</text>
</comment>
<dbReference type="OrthoDB" id="190168at2"/>
<dbReference type="PANTHER" id="PTHR12215:SF10">
    <property type="entry name" value="L-AMINOADIPATE-SEMIALDEHYDE DEHYDROGENASE-PHOSPHOPANTETHEINYL TRANSFERASE"/>
    <property type="match status" value="1"/>
</dbReference>
<dbReference type="Pfam" id="PF01648">
    <property type="entry name" value="ACPS"/>
    <property type="match status" value="1"/>
</dbReference>
<dbReference type="GO" id="GO:0019878">
    <property type="term" value="P:lysine biosynthetic process via aminoadipic acid"/>
    <property type="evidence" value="ECO:0007669"/>
    <property type="project" value="TreeGrafter"/>
</dbReference>
<name>A0A2V4P2M8_9ACTN</name>
<organism evidence="5 6">
    <name type="scientific">Streptomyces tateyamensis</name>
    <dbReference type="NCBI Taxonomy" id="565073"/>
    <lineage>
        <taxon>Bacteria</taxon>
        <taxon>Bacillati</taxon>
        <taxon>Actinomycetota</taxon>
        <taxon>Actinomycetes</taxon>
        <taxon>Kitasatosporales</taxon>
        <taxon>Streptomycetaceae</taxon>
        <taxon>Streptomyces</taxon>
    </lineage>
</organism>
<dbReference type="Proteomes" id="UP000248039">
    <property type="component" value="Unassembled WGS sequence"/>
</dbReference>
<keyword evidence="2" id="KW-0808">Transferase</keyword>
<feature type="region of interest" description="Disordered" evidence="3">
    <location>
        <begin position="1"/>
        <end position="71"/>
    </location>
</feature>
<feature type="compositionally biased region" description="Pro residues" evidence="3">
    <location>
        <begin position="55"/>
        <end position="64"/>
    </location>
</feature>
<keyword evidence="6" id="KW-1185">Reference proteome</keyword>
<evidence type="ECO:0000313" key="6">
    <source>
        <dbReference type="Proteomes" id="UP000248039"/>
    </source>
</evidence>
<dbReference type="SUPFAM" id="SSF56214">
    <property type="entry name" value="4'-phosphopantetheinyl transferase"/>
    <property type="match status" value="2"/>
</dbReference>
<reference evidence="5 6" key="1">
    <citation type="submission" date="2018-03" db="EMBL/GenBank/DDBJ databases">
        <title>Bioinformatic expansion and discovery of thiopeptide antibiotics.</title>
        <authorList>
            <person name="Schwalen C.J."/>
            <person name="Hudson G.A."/>
            <person name="Mitchell D.A."/>
        </authorList>
    </citation>
    <scope>NUCLEOTIDE SEQUENCE [LARGE SCALE GENOMIC DNA]</scope>
    <source>
        <strain evidence="5 6">ATCC 21389</strain>
    </source>
</reference>
<dbReference type="EMBL" id="PYBW01000011">
    <property type="protein sequence ID" value="PYC87815.1"/>
    <property type="molecule type" value="Genomic_DNA"/>
</dbReference>
<dbReference type="GO" id="GO:0008897">
    <property type="term" value="F:holo-[acyl-carrier-protein] synthase activity"/>
    <property type="evidence" value="ECO:0007669"/>
    <property type="project" value="InterPro"/>
</dbReference>
<feature type="domain" description="4'-phosphopantetheinyl transferase" evidence="4">
    <location>
        <begin position="172"/>
        <end position="241"/>
    </location>
</feature>
<dbReference type="Gene3D" id="3.90.470.20">
    <property type="entry name" value="4'-phosphopantetheinyl transferase domain"/>
    <property type="match status" value="1"/>
</dbReference>
<evidence type="ECO:0000256" key="2">
    <source>
        <dbReference type="ARBA" id="ARBA00022679"/>
    </source>
</evidence>
<evidence type="ECO:0000313" key="5">
    <source>
        <dbReference type="EMBL" id="PYC87815.1"/>
    </source>
</evidence>
<accession>A0A2V4P2M8</accession>
<dbReference type="InterPro" id="IPR008278">
    <property type="entry name" value="4-PPantetheinyl_Trfase_dom"/>
</dbReference>
<dbReference type="InterPro" id="IPR050559">
    <property type="entry name" value="P-Pant_transferase_sf"/>
</dbReference>